<dbReference type="PANTHER" id="PTHR23244">
    <property type="entry name" value="KELCH REPEAT DOMAIN"/>
    <property type="match status" value="1"/>
</dbReference>
<evidence type="ECO:0000313" key="4">
    <source>
        <dbReference type="Proteomes" id="UP000030747"/>
    </source>
</evidence>
<accession>U6KIE5</accession>
<dbReference type="OrthoDB" id="45365at2759"/>
<sequence>MDKHEEIIPVGDGSDSFSVESRDDTPRSEGSERRASKSNDRMQKAKQQLKMSKDKIIHSLSASKKSKSQPRRVEHDDDEPIESTGPNTAFFSPPSFQLTQIIHDSQCFVPRQGHSCAAGGGDVLIFGGQDAEGQFLNDFIRYIPGLNAFEPMKKVKGQIPTPRTGATMVNWVKPTNNREHIFLFGGRGPGGDIATASLYDPGSRTWTAVGGIKKPPKRSSHVSVVFEKVFVHGGLSGDNVLSDMWVWDGEEWSQVRYDKSTEPMHSSCVFDSNWVIISGGYSGGWLSNYVLSDMHTYDLQANCWFSVELCGMRSTISLTHLVLIPPFRTVFSFGAHDTETGVGAVSSDVYRMSPLITYVSFAALRNQVESMSEVVNLSFDSQSEGVGRAIRRVDALMKRLETVEKEIEGLRTANEYLTRQLEAFQGTELKRTTQEDEDEEEEADFQVNEE</sequence>
<dbReference type="Gene3D" id="2.120.10.80">
    <property type="entry name" value="Kelch-type beta propeller"/>
    <property type="match status" value="1"/>
</dbReference>
<dbReference type="GeneID" id="25251595"/>
<dbReference type="InterPro" id="IPR015915">
    <property type="entry name" value="Kelch-typ_b-propeller"/>
</dbReference>
<proteinExistence type="predicted"/>
<feature type="coiled-coil region" evidence="1">
    <location>
        <begin position="386"/>
        <end position="420"/>
    </location>
</feature>
<dbReference type="VEuPathDB" id="ToxoDB:ETH_00012095"/>
<dbReference type="AlphaFoldDB" id="U6KIE5"/>
<reference evidence="3" key="1">
    <citation type="submission" date="2013-10" db="EMBL/GenBank/DDBJ databases">
        <title>Genomic analysis of the causative agents of coccidiosis in chickens.</title>
        <authorList>
            <person name="Reid A.J."/>
            <person name="Blake D."/>
            <person name="Billington K."/>
            <person name="Browne H."/>
            <person name="Dunn M."/>
            <person name="Hung S."/>
            <person name="Kawahara F."/>
            <person name="Miranda-Saavedra D."/>
            <person name="Mourier T."/>
            <person name="Nagra H."/>
            <person name="Otto T.D."/>
            <person name="Rawlings N."/>
            <person name="Sanchez A."/>
            <person name="Sanders M."/>
            <person name="Subramaniam C."/>
            <person name="Tay Y."/>
            <person name="Dear P."/>
            <person name="Doerig C."/>
            <person name="Gruber A."/>
            <person name="Parkinson J."/>
            <person name="Shirley M."/>
            <person name="Wan K.L."/>
            <person name="Berriman M."/>
            <person name="Tomley F."/>
            <person name="Pain A."/>
        </authorList>
    </citation>
    <scope>NUCLEOTIDE SEQUENCE [LARGE SCALE GENOMIC DNA]</scope>
    <source>
        <strain evidence="3">Houghton</strain>
    </source>
</reference>
<dbReference type="Pfam" id="PF24681">
    <property type="entry name" value="Kelch_KLHDC2_KLHL20_DRC7"/>
    <property type="match status" value="1"/>
</dbReference>
<protein>
    <submittedName>
        <fullName evidence="3">Kelch motif domain-containing protein, putative</fullName>
    </submittedName>
</protein>
<dbReference type="EMBL" id="HG673779">
    <property type="protein sequence ID" value="CDJ37800.1"/>
    <property type="molecule type" value="Genomic_DNA"/>
</dbReference>
<dbReference type="OMA" id="EIMHNER"/>
<dbReference type="InterPro" id="IPR006652">
    <property type="entry name" value="Kelch_1"/>
</dbReference>
<gene>
    <name evidence="3" type="ORF">ETH_00012095</name>
</gene>
<keyword evidence="4" id="KW-1185">Reference proteome</keyword>
<keyword evidence="1" id="KW-0175">Coiled coil</keyword>
<dbReference type="Proteomes" id="UP000030747">
    <property type="component" value="Unassembled WGS sequence"/>
</dbReference>
<dbReference type="SUPFAM" id="SSF117281">
    <property type="entry name" value="Kelch motif"/>
    <property type="match status" value="1"/>
</dbReference>
<organism evidence="3 4">
    <name type="scientific">Eimeria tenella</name>
    <name type="common">Coccidian parasite</name>
    <dbReference type="NCBI Taxonomy" id="5802"/>
    <lineage>
        <taxon>Eukaryota</taxon>
        <taxon>Sar</taxon>
        <taxon>Alveolata</taxon>
        <taxon>Apicomplexa</taxon>
        <taxon>Conoidasida</taxon>
        <taxon>Coccidia</taxon>
        <taxon>Eucoccidiorida</taxon>
        <taxon>Eimeriorina</taxon>
        <taxon>Eimeriidae</taxon>
        <taxon>Eimeria</taxon>
    </lineage>
</organism>
<feature type="region of interest" description="Disordered" evidence="2">
    <location>
        <begin position="1"/>
        <end position="93"/>
    </location>
</feature>
<feature type="compositionally biased region" description="Basic and acidic residues" evidence="2">
    <location>
        <begin position="20"/>
        <end position="43"/>
    </location>
</feature>
<evidence type="ECO:0000313" key="3">
    <source>
        <dbReference type="EMBL" id="CDJ37800.1"/>
    </source>
</evidence>
<evidence type="ECO:0000256" key="2">
    <source>
        <dbReference type="SAM" id="MobiDB-lite"/>
    </source>
</evidence>
<feature type="compositionally biased region" description="Polar residues" evidence="2">
    <location>
        <begin position="84"/>
        <end position="93"/>
    </location>
</feature>
<name>U6KIE5_EIMTE</name>
<dbReference type="Pfam" id="PF01344">
    <property type="entry name" value="Kelch_1"/>
    <property type="match status" value="1"/>
</dbReference>
<dbReference type="RefSeq" id="XP_013228638.1">
    <property type="nucleotide sequence ID" value="XM_013373184.1"/>
</dbReference>
<evidence type="ECO:0000256" key="1">
    <source>
        <dbReference type="SAM" id="Coils"/>
    </source>
</evidence>
<dbReference type="VEuPathDB" id="ToxoDB:ETH2_1359800"/>
<feature type="region of interest" description="Disordered" evidence="2">
    <location>
        <begin position="427"/>
        <end position="450"/>
    </location>
</feature>
<feature type="compositionally biased region" description="Acidic residues" evidence="2">
    <location>
        <begin position="435"/>
        <end position="450"/>
    </location>
</feature>
<reference evidence="3" key="2">
    <citation type="submission" date="2013-10" db="EMBL/GenBank/DDBJ databases">
        <authorList>
            <person name="Aslett M."/>
        </authorList>
    </citation>
    <scope>NUCLEOTIDE SEQUENCE [LARGE SCALE GENOMIC DNA]</scope>
    <source>
        <strain evidence="3">Houghton</strain>
    </source>
</reference>